<accession>A0ABT8VQQ8</accession>
<protein>
    <submittedName>
        <fullName evidence="8">RagB/SusD family nutrient uptake outer membrane protein</fullName>
    </submittedName>
</protein>
<evidence type="ECO:0000256" key="2">
    <source>
        <dbReference type="ARBA" id="ARBA00006275"/>
    </source>
</evidence>
<evidence type="ECO:0000256" key="4">
    <source>
        <dbReference type="ARBA" id="ARBA00023136"/>
    </source>
</evidence>
<gene>
    <name evidence="8" type="ORF">QVZ41_05515</name>
</gene>
<reference evidence="8" key="1">
    <citation type="submission" date="2023-07" db="EMBL/GenBank/DDBJ databases">
        <title>Wenyingzhuangia sp. chi5 genome sequencing and assembly.</title>
        <authorList>
            <person name="Park S."/>
        </authorList>
    </citation>
    <scope>NUCLEOTIDE SEQUENCE</scope>
    <source>
        <strain evidence="8">Chi5</strain>
    </source>
</reference>
<name>A0ABT8VQQ8_9FLAO</name>
<dbReference type="SUPFAM" id="SSF48452">
    <property type="entry name" value="TPR-like"/>
    <property type="match status" value="1"/>
</dbReference>
<dbReference type="Proteomes" id="UP001168642">
    <property type="component" value="Unassembled WGS sequence"/>
</dbReference>
<keyword evidence="3" id="KW-0732">Signal</keyword>
<sequence>MKIKLYIIFAIGILCSSCEEEFLTKLPETVVAGDDFFKTKEDFQQATIGMYAPLRNLYGIGLADYGAWITGEMRSDNTIFLYNNANRGYAGLEYIDQFIDDANGGHVGTKFDNNYILIGRANQIISRIDEADIEEASRDNYKGQALTMRAFAYFDLLQYFGDVPLKLDPPTSYKNTSGPRIDSDIIYNQIIDDLIIAIDLLPGVANQSPGLISKGMAQTLLGNIYLVRKNWELAEEVLLKVSGYTLLSDYEAIFDPANKGNSELIFEVQYWDDISAGLSSNFGYNFLPILPDVGVINGFPSGHSNGYAGWNIPSPELLDAYEPGDLRKDASIAYYTGGQYTNFPYIKKYTQGSTLAPNTNNNWPVYRYAEVLLMIAEAKNEQNKTDAIDYFNMVHAHPRTGLAAVPSATQSELRDLILDERQVELAFENKRWLDLVRTDKAISVMNQQGASIKANPQDYYYPAGIGLPAGAYSVSSKHLLLPLPQREIRVNPEITQEDQNPGY</sequence>
<dbReference type="Pfam" id="PF07980">
    <property type="entry name" value="SusD_RagB"/>
    <property type="match status" value="1"/>
</dbReference>
<keyword evidence="5" id="KW-0998">Cell outer membrane</keyword>
<comment type="similarity">
    <text evidence="2">Belongs to the SusD family.</text>
</comment>
<evidence type="ECO:0000259" key="7">
    <source>
        <dbReference type="Pfam" id="PF14322"/>
    </source>
</evidence>
<dbReference type="Gene3D" id="1.25.40.390">
    <property type="match status" value="1"/>
</dbReference>
<evidence type="ECO:0000256" key="5">
    <source>
        <dbReference type="ARBA" id="ARBA00023237"/>
    </source>
</evidence>
<evidence type="ECO:0000256" key="1">
    <source>
        <dbReference type="ARBA" id="ARBA00004442"/>
    </source>
</evidence>
<dbReference type="Pfam" id="PF14322">
    <property type="entry name" value="SusD-like_3"/>
    <property type="match status" value="1"/>
</dbReference>
<keyword evidence="4" id="KW-0472">Membrane</keyword>
<dbReference type="RefSeq" id="WP_302883558.1">
    <property type="nucleotide sequence ID" value="NZ_JAUMIT010000002.1"/>
</dbReference>
<comment type="caution">
    <text evidence="8">The sequence shown here is derived from an EMBL/GenBank/DDBJ whole genome shotgun (WGS) entry which is preliminary data.</text>
</comment>
<evidence type="ECO:0000256" key="3">
    <source>
        <dbReference type="ARBA" id="ARBA00022729"/>
    </source>
</evidence>
<feature type="domain" description="SusD-like N-terminal" evidence="7">
    <location>
        <begin position="40"/>
        <end position="226"/>
    </location>
</feature>
<proteinExistence type="inferred from homology"/>
<organism evidence="8 9">
    <name type="scientific">Wenyingzhuangia gilva</name>
    <dbReference type="NCBI Taxonomy" id="3057677"/>
    <lineage>
        <taxon>Bacteria</taxon>
        <taxon>Pseudomonadati</taxon>
        <taxon>Bacteroidota</taxon>
        <taxon>Flavobacteriia</taxon>
        <taxon>Flavobacteriales</taxon>
        <taxon>Flavobacteriaceae</taxon>
        <taxon>Wenyingzhuangia</taxon>
    </lineage>
</organism>
<evidence type="ECO:0000313" key="8">
    <source>
        <dbReference type="EMBL" id="MDO3694303.1"/>
    </source>
</evidence>
<feature type="domain" description="RagB/SusD" evidence="6">
    <location>
        <begin position="340"/>
        <end position="503"/>
    </location>
</feature>
<dbReference type="InterPro" id="IPR012944">
    <property type="entry name" value="SusD_RagB_dom"/>
</dbReference>
<comment type="subcellular location">
    <subcellularLocation>
        <location evidence="1">Cell outer membrane</location>
    </subcellularLocation>
</comment>
<dbReference type="EMBL" id="JAUMIT010000002">
    <property type="protein sequence ID" value="MDO3694303.1"/>
    <property type="molecule type" value="Genomic_DNA"/>
</dbReference>
<dbReference type="InterPro" id="IPR011990">
    <property type="entry name" value="TPR-like_helical_dom_sf"/>
</dbReference>
<dbReference type="InterPro" id="IPR033985">
    <property type="entry name" value="SusD-like_N"/>
</dbReference>
<keyword evidence="9" id="KW-1185">Reference proteome</keyword>
<evidence type="ECO:0000259" key="6">
    <source>
        <dbReference type="Pfam" id="PF07980"/>
    </source>
</evidence>
<evidence type="ECO:0000313" key="9">
    <source>
        <dbReference type="Proteomes" id="UP001168642"/>
    </source>
</evidence>
<dbReference type="CDD" id="cd08977">
    <property type="entry name" value="SusD"/>
    <property type="match status" value="1"/>
</dbReference>